<gene>
    <name evidence="3" type="ORF">JJ685_19120</name>
</gene>
<proteinExistence type="predicted"/>
<dbReference type="GO" id="GO:0012506">
    <property type="term" value="C:vesicle membrane"/>
    <property type="evidence" value="ECO:0007669"/>
    <property type="project" value="InterPro"/>
</dbReference>
<dbReference type="RefSeq" id="WP_201675932.1">
    <property type="nucleotide sequence ID" value="NZ_JAEQNE010000005.1"/>
</dbReference>
<dbReference type="Proteomes" id="UP000599109">
    <property type="component" value="Unassembled WGS sequence"/>
</dbReference>
<evidence type="ECO:0000256" key="2">
    <source>
        <dbReference type="ARBA" id="ARBA00035108"/>
    </source>
</evidence>
<protein>
    <submittedName>
        <fullName evidence="3">Gas vesicle protein</fullName>
    </submittedName>
</protein>
<accession>A0A937CUZ2</accession>
<dbReference type="GO" id="GO:0005198">
    <property type="term" value="F:structural molecule activity"/>
    <property type="evidence" value="ECO:0007669"/>
    <property type="project" value="InterPro"/>
</dbReference>
<evidence type="ECO:0000256" key="1">
    <source>
        <dbReference type="ARBA" id="ARBA00022987"/>
    </source>
</evidence>
<keyword evidence="4" id="KW-1185">Reference proteome</keyword>
<keyword evidence="1" id="KW-0304">Gas vesicle</keyword>
<evidence type="ECO:0000313" key="3">
    <source>
        <dbReference type="EMBL" id="MBL0393258.1"/>
    </source>
</evidence>
<evidence type="ECO:0000313" key="4">
    <source>
        <dbReference type="Proteomes" id="UP000599109"/>
    </source>
</evidence>
<organism evidence="3 4">
    <name type="scientific">Ramlibacter monticola</name>
    <dbReference type="NCBI Taxonomy" id="1926872"/>
    <lineage>
        <taxon>Bacteria</taxon>
        <taxon>Pseudomonadati</taxon>
        <taxon>Pseudomonadota</taxon>
        <taxon>Betaproteobacteria</taxon>
        <taxon>Burkholderiales</taxon>
        <taxon>Comamonadaceae</taxon>
        <taxon>Ramlibacter</taxon>
    </lineage>
</organism>
<dbReference type="Pfam" id="PF00741">
    <property type="entry name" value="Gas_vesicle"/>
    <property type="match status" value="1"/>
</dbReference>
<comment type="caution">
    <text evidence="3">The sequence shown here is derived from an EMBL/GenBank/DDBJ whole genome shotgun (WGS) entry which is preliminary data.</text>
</comment>
<sequence length="88" mass="9500">MARARSPEAQVAMLDPRGGSLLDLVDNLLNQGVVLTGELTLSLAGVDLVYARLSLLLCVSDRLLDLHGRRSGPAGAIRRDAAPRIRRR</sequence>
<dbReference type="InterPro" id="IPR000638">
    <property type="entry name" value="Gas-vesicle_GvpA-like"/>
</dbReference>
<comment type="subcellular location">
    <subcellularLocation>
        <location evidence="2">Gas vesicle</location>
    </subcellularLocation>
</comment>
<dbReference type="GO" id="GO:0031411">
    <property type="term" value="C:gas vesicle"/>
    <property type="evidence" value="ECO:0007669"/>
    <property type="project" value="UniProtKB-SubCell"/>
</dbReference>
<name>A0A937CUZ2_9BURK</name>
<dbReference type="EMBL" id="JAEQNE010000005">
    <property type="protein sequence ID" value="MBL0393258.1"/>
    <property type="molecule type" value="Genomic_DNA"/>
</dbReference>
<dbReference type="AlphaFoldDB" id="A0A937CUZ2"/>
<reference evidence="3 4" key="1">
    <citation type="journal article" date="2017" name="Int. J. Syst. Evol. Microbiol.">
        <title>Ramlibacter monticola sp. nov., isolated from forest soil.</title>
        <authorList>
            <person name="Chaudhary D.K."/>
            <person name="Kim J."/>
        </authorList>
    </citation>
    <scope>NUCLEOTIDE SEQUENCE [LARGE SCALE GENOMIC DNA]</scope>
    <source>
        <strain evidence="3 4">KACC 19175</strain>
    </source>
</reference>